<evidence type="ECO:0000313" key="9">
    <source>
        <dbReference type="EMBL" id="MFC4244110.1"/>
    </source>
</evidence>
<sequence length="474" mass="49263">MTTTAPTTTGTNETQFDRARRVIPGGVNSPVRAYRSVGGAPRFLTSARGAYVTDVEGREYVDLVASWGPAILGHAHPEVVRAVTDAAARGLSFGATTPAETELAETVVERLSVAIPRGDVRDDPRGDALGSGVPQRLGLVDELRLVSTGTEATMTAIRLARGFTGRPLLIKFAGHYHGHSDGLLAEAGSGVATLALPASAGVPEPIAAQTLVLPYNDLDAVRTAFEAHSGEIAAVIVEAAAANMGVVAPLPGFNRGLTELAHEHGALLILDEVLTGFRVSARGFWGLDALQTPGGAVDYLPDLTAFGKVIGGGMPLAAIGGRREVMEYLAPVGPVYQAGTLSGNPLSVAAGLATLRLADATVYDRLDQASETLQREVSAALTREGVAHSIQRAGNLFSVLFAERPAVDYADVQAQDSFRFGPFFHAMLDAGVALPPSVFEAWFVTAAHDDEALGRIIEALPAAARAAGAARPSA</sequence>
<comment type="subcellular location">
    <subcellularLocation>
        <location evidence="8">Cytoplasm</location>
    </subcellularLocation>
</comment>
<comment type="catalytic activity">
    <reaction evidence="1 8">
        <text>(S)-4-amino-5-oxopentanoate = 5-aminolevulinate</text>
        <dbReference type="Rhea" id="RHEA:14265"/>
        <dbReference type="ChEBI" id="CHEBI:57501"/>
        <dbReference type="ChEBI" id="CHEBI:356416"/>
        <dbReference type="EC" id="5.4.3.8"/>
    </reaction>
</comment>
<dbReference type="Gene3D" id="3.40.640.10">
    <property type="entry name" value="Type I PLP-dependent aspartate aminotransferase-like (Major domain)"/>
    <property type="match status" value="2"/>
</dbReference>
<dbReference type="Gene3D" id="3.90.1150.10">
    <property type="entry name" value="Aspartate Aminotransferase, domain 1"/>
    <property type="match status" value="2"/>
</dbReference>
<feature type="modified residue" description="N6-(pyridoxal phosphate)lysine" evidence="8">
    <location>
        <position position="308"/>
    </location>
</feature>
<keyword evidence="7 8" id="KW-0627">Porphyrin biosynthesis</keyword>
<evidence type="ECO:0000256" key="7">
    <source>
        <dbReference type="ARBA" id="ARBA00023244"/>
    </source>
</evidence>
<dbReference type="CDD" id="cd00610">
    <property type="entry name" value="OAT_like"/>
    <property type="match status" value="1"/>
</dbReference>
<evidence type="ECO:0000256" key="3">
    <source>
        <dbReference type="ARBA" id="ARBA00004819"/>
    </source>
</evidence>
<evidence type="ECO:0000256" key="4">
    <source>
        <dbReference type="ARBA" id="ARBA00008981"/>
    </source>
</evidence>
<dbReference type="InterPro" id="IPR015424">
    <property type="entry name" value="PyrdxlP-dep_Trfase"/>
</dbReference>
<keyword evidence="8" id="KW-0963">Cytoplasm</keyword>
<dbReference type="InterPro" id="IPR005814">
    <property type="entry name" value="Aminotrans_3"/>
</dbReference>
<dbReference type="PANTHER" id="PTHR43713:SF3">
    <property type="entry name" value="GLUTAMATE-1-SEMIALDEHYDE 2,1-AMINOMUTASE 1, CHLOROPLASTIC-RELATED"/>
    <property type="match status" value="1"/>
</dbReference>
<dbReference type="PANTHER" id="PTHR43713">
    <property type="entry name" value="GLUTAMATE-1-SEMIALDEHYDE 2,1-AMINOMUTASE"/>
    <property type="match status" value="1"/>
</dbReference>
<organism evidence="9 10">
    <name type="scientific">Gryllotalpicola reticulitermitis</name>
    <dbReference type="NCBI Taxonomy" id="1184153"/>
    <lineage>
        <taxon>Bacteria</taxon>
        <taxon>Bacillati</taxon>
        <taxon>Actinomycetota</taxon>
        <taxon>Actinomycetes</taxon>
        <taxon>Micrococcales</taxon>
        <taxon>Microbacteriaceae</taxon>
        <taxon>Gryllotalpicola</taxon>
    </lineage>
</organism>
<dbReference type="InterPro" id="IPR015422">
    <property type="entry name" value="PyrdxlP-dep_Trfase_small"/>
</dbReference>
<evidence type="ECO:0000313" key="10">
    <source>
        <dbReference type="Proteomes" id="UP001595900"/>
    </source>
</evidence>
<evidence type="ECO:0000256" key="8">
    <source>
        <dbReference type="HAMAP-Rule" id="MF_00375"/>
    </source>
</evidence>
<keyword evidence="10" id="KW-1185">Reference proteome</keyword>
<protein>
    <recommendedName>
        <fullName evidence="8">Glutamate-1-semialdehyde 2,1-aminomutase</fullName>
        <shortName evidence="8">GSA</shortName>
        <ecNumber evidence="8">5.4.3.8</ecNumber>
    </recommendedName>
    <alternativeName>
        <fullName evidence="8">Glutamate-1-semialdehyde aminotransferase</fullName>
        <shortName evidence="8">GSA-AT</shortName>
    </alternativeName>
</protein>
<dbReference type="EC" id="5.4.3.8" evidence="8"/>
<dbReference type="InterPro" id="IPR004639">
    <property type="entry name" value="4pyrrol_synth_GluAld_NH2Trfase"/>
</dbReference>
<dbReference type="SUPFAM" id="SSF53383">
    <property type="entry name" value="PLP-dependent transferases"/>
    <property type="match status" value="1"/>
</dbReference>
<evidence type="ECO:0000256" key="2">
    <source>
        <dbReference type="ARBA" id="ARBA00001933"/>
    </source>
</evidence>
<dbReference type="RefSeq" id="WP_390229643.1">
    <property type="nucleotide sequence ID" value="NZ_JBHSCN010000005.1"/>
</dbReference>
<name>A0ABV8Q713_9MICO</name>
<proteinExistence type="inferred from homology"/>
<keyword evidence="6 8" id="KW-0413">Isomerase</keyword>
<reference evidence="10" key="1">
    <citation type="journal article" date="2019" name="Int. J. Syst. Evol. Microbiol.">
        <title>The Global Catalogue of Microorganisms (GCM) 10K type strain sequencing project: providing services to taxonomists for standard genome sequencing and annotation.</title>
        <authorList>
            <consortium name="The Broad Institute Genomics Platform"/>
            <consortium name="The Broad Institute Genome Sequencing Center for Infectious Disease"/>
            <person name="Wu L."/>
            <person name="Ma J."/>
        </authorList>
    </citation>
    <scope>NUCLEOTIDE SEQUENCE [LARGE SCALE GENOMIC DNA]</scope>
    <source>
        <strain evidence="10">CGMCC 1.10363</strain>
    </source>
</reference>
<dbReference type="NCBIfam" id="NF000818">
    <property type="entry name" value="PRK00062.1"/>
    <property type="match status" value="1"/>
</dbReference>
<comment type="cofactor">
    <cofactor evidence="2 8">
        <name>pyridoxal 5'-phosphate</name>
        <dbReference type="ChEBI" id="CHEBI:597326"/>
    </cofactor>
</comment>
<comment type="pathway">
    <text evidence="3">Porphyrin-containing compound metabolism; protoporphyrin-IX biosynthesis; 5-aminolevulinate from L-glutamyl-tRNA(Glu): step 2/2.</text>
</comment>
<dbReference type="Proteomes" id="UP001595900">
    <property type="component" value="Unassembled WGS sequence"/>
</dbReference>
<keyword evidence="5 8" id="KW-0663">Pyridoxal phosphate</keyword>
<dbReference type="GO" id="GO:0042286">
    <property type="term" value="F:glutamate-1-semialdehyde 2,1-aminomutase activity"/>
    <property type="evidence" value="ECO:0007669"/>
    <property type="project" value="UniProtKB-EC"/>
</dbReference>
<comment type="subunit">
    <text evidence="8">Homodimer.</text>
</comment>
<comment type="caution">
    <text evidence="9">The sequence shown here is derived from an EMBL/GenBank/DDBJ whole genome shotgun (WGS) entry which is preliminary data.</text>
</comment>
<evidence type="ECO:0000256" key="1">
    <source>
        <dbReference type="ARBA" id="ARBA00001579"/>
    </source>
</evidence>
<dbReference type="EMBL" id="JBHSCN010000005">
    <property type="protein sequence ID" value="MFC4244110.1"/>
    <property type="molecule type" value="Genomic_DNA"/>
</dbReference>
<dbReference type="HAMAP" id="MF_00375">
    <property type="entry name" value="HemL_aminotrans_3"/>
    <property type="match status" value="1"/>
</dbReference>
<evidence type="ECO:0000256" key="6">
    <source>
        <dbReference type="ARBA" id="ARBA00023235"/>
    </source>
</evidence>
<evidence type="ECO:0000256" key="5">
    <source>
        <dbReference type="ARBA" id="ARBA00022898"/>
    </source>
</evidence>
<dbReference type="Pfam" id="PF00202">
    <property type="entry name" value="Aminotran_3"/>
    <property type="match status" value="1"/>
</dbReference>
<comment type="similarity">
    <text evidence="4 8">Belongs to the class-III pyridoxal-phosphate-dependent aminotransferase family. HemL subfamily.</text>
</comment>
<dbReference type="InterPro" id="IPR015421">
    <property type="entry name" value="PyrdxlP-dep_Trfase_major"/>
</dbReference>
<gene>
    <name evidence="8" type="primary">hemL</name>
    <name evidence="9" type="ORF">ACFOYW_12065</name>
</gene>
<accession>A0ABV8Q713</accession>